<gene>
    <name evidence="2" type="ORF">SAMN04488503_2960</name>
</gene>
<dbReference type="Gene3D" id="3.40.190.10">
    <property type="entry name" value="Periplasmic binding protein-like II"/>
    <property type="match status" value="2"/>
</dbReference>
<evidence type="ECO:0000313" key="3">
    <source>
        <dbReference type="Proteomes" id="UP000198324"/>
    </source>
</evidence>
<dbReference type="PANTHER" id="PTHR35936">
    <property type="entry name" value="MEMBRANE-BOUND LYTIC MUREIN TRANSGLYCOSYLASE F"/>
    <property type="match status" value="1"/>
</dbReference>
<protein>
    <submittedName>
        <fullName evidence="2">Amino acid ABC transporter substrate-binding protein, PAAT family</fullName>
    </submittedName>
</protein>
<organism evidence="2 3">
    <name type="scientific">Humidesulfovibrio mexicanus</name>
    <dbReference type="NCBI Taxonomy" id="147047"/>
    <lineage>
        <taxon>Bacteria</taxon>
        <taxon>Pseudomonadati</taxon>
        <taxon>Thermodesulfobacteriota</taxon>
        <taxon>Desulfovibrionia</taxon>
        <taxon>Desulfovibrionales</taxon>
        <taxon>Desulfovibrionaceae</taxon>
        <taxon>Humidesulfovibrio</taxon>
    </lineage>
</organism>
<name>A0A239C6R1_9BACT</name>
<dbReference type="Proteomes" id="UP000198324">
    <property type="component" value="Unassembled WGS sequence"/>
</dbReference>
<dbReference type="AlphaFoldDB" id="A0A239C6R1"/>
<dbReference type="EMBL" id="FZOC01000007">
    <property type="protein sequence ID" value="SNS15358.1"/>
    <property type="molecule type" value="Genomic_DNA"/>
</dbReference>
<dbReference type="SUPFAM" id="SSF53850">
    <property type="entry name" value="Periplasmic binding protein-like II"/>
    <property type="match status" value="1"/>
</dbReference>
<reference evidence="2 3" key="1">
    <citation type="submission" date="2017-06" db="EMBL/GenBank/DDBJ databases">
        <authorList>
            <person name="Kim H.J."/>
            <person name="Triplett B.A."/>
        </authorList>
    </citation>
    <scope>NUCLEOTIDE SEQUENCE [LARGE SCALE GENOMIC DNA]</scope>
    <source>
        <strain evidence="2 3">DSM 13116</strain>
    </source>
</reference>
<dbReference type="OrthoDB" id="368476at2"/>
<sequence>MDRSPALPVLLALLCCCTACLAARQALAQAPERPLVLNTDGAPPHSRDDGSGFEDRIVTELFRRMGLAVRLVRLPSERALANANQGVDDGNYVRVAGLSALYPNLVMVPEPMSEFAFTAFTRDAGLKSAAWEDLRMRRTGIVTGWKLAERHLVGATQLTSVRDEETLFAMLAKGRLDVVISSRHTGREVLRTGGYKGVHALDPPLSTQPMFLYMHKRHAGLVPRLTETLRAMRRDGTLARLTREGLAGAEQ</sequence>
<dbReference type="RefSeq" id="WP_089275156.1">
    <property type="nucleotide sequence ID" value="NZ_FZOC01000007.1"/>
</dbReference>
<keyword evidence="1" id="KW-0732">Signal</keyword>
<feature type="chain" id="PRO_5012398921" evidence="1">
    <location>
        <begin position="23"/>
        <end position="251"/>
    </location>
</feature>
<proteinExistence type="predicted"/>
<accession>A0A239C6R1</accession>
<dbReference type="PANTHER" id="PTHR35936:SF35">
    <property type="entry name" value="L-CYSTINE-BINDING PROTEIN TCYJ"/>
    <property type="match status" value="1"/>
</dbReference>
<feature type="signal peptide" evidence="1">
    <location>
        <begin position="1"/>
        <end position="22"/>
    </location>
</feature>
<evidence type="ECO:0000313" key="2">
    <source>
        <dbReference type="EMBL" id="SNS15358.1"/>
    </source>
</evidence>
<keyword evidence="3" id="KW-1185">Reference proteome</keyword>
<evidence type="ECO:0000256" key="1">
    <source>
        <dbReference type="SAM" id="SignalP"/>
    </source>
</evidence>